<evidence type="ECO:0000313" key="2">
    <source>
        <dbReference type="EMBL" id="RNC97965.1"/>
    </source>
</evidence>
<dbReference type="RefSeq" id="WP_122972743.1">
    <property type="nucleotide sequence ID" value="NZ_RHLQ01000034.1"/>
</dbReference>
<evidence type="ECO:0000256" key="1">
    <source>
        <dbReference type="SAM" id="Phobius"/>
    </source>
</evidence>
<sequence length="320" mass="37522">MNLDDQLREMVRPYRDGTTKDNSKQAIMKKVKKESIRNRWIYRLVLVSTCAIAILLFASFFASTSIQQDVTATPFGNINEHTKIEKVIILENKNPQRQLNLRSIFYPFKESITTSEVFDDVIPILLSARERAIPWDGTFEEEVIEDIHFTFSNGEELYLKQSFEGEVSEHVNFLYDPNANMKYALSNEEWRTITALTDEIHSQHQFTRWTFIWKFLLVIIIIGISIVINKKEQKKFKIEPKKKQSSIVNILLTLVSVYIINKIINYFGTIHFGVGILILISVFIIEELISYRRTKQPIHWKFLSLNLFIALIFLILLTYF</sequence>
<gene>
    <name evidence="2" type="ORF">EC501_13035</name>
</gene>
<dbReference type="EMBL" id="RHLQ01000034">
    <property type="protein sequence ID" value="RNC97965.1"/>
    <property type="molecule type" value="Genomic_DNA"/>
</dbReference>
<accession>A0A3M8H6D4</accession>
<dbReference type="AlphaFoldDB" id="A0A3M8H6D4"/>
<keyword evidence="3" id="KW-1185">Reference proteome</keyword>
<dbReference type="Proteomes" id="UP000279909">
    <property type="component" value="Unassembled WGS sequence"/>
</dbReference>
<evidence type="ECO:0000313" key="3">
    <source>
        <dbReference type="Proteomes" id="UP000279909"/>
    </source>
</evidence>
<name>A0A3M8H6D4_9BACI</name>
<keyword evidence="1" id="KW-0812">Transmembrane</keyword>
<protein>
    <submittedName>
        <fullName evidence="2">Uncharacterized protein</fullName>
    </submittedName>
</protein>
<feature type="transmembrane region" description="Helical" evidence="1">
    <location>
        <begin position="40"/>
        <end position="62"/>
    </location>
</feature>
<feature type="transmembrane region" description="Helical" evidence="1">
    <location>
        <begin position="248"/>
        <end position="264"/>
    </location>
</feature>
<feature type="transmembrane region" description="Helical" evidence="1">
    <location>
        <begin position="211"/>
        <end position="228"/>
    </location>
</feature>
<dbReference type="OrthoDB" id="2988866at2"/>
<organism evidence="2 3">
    <name type="scientific">Lysinibacillus halotolerans</name>
    <dbReference type="NCBI Taxonomy" id="1368476"/>
    <lineage>
        <taxon>Bacteria</taxon>
        <taxon>Bacillati</taxon>
        <taxon>Bacillota</taxon>
        <taxon>Bacilli</taxon>
        <taxon>Bacillales</taxon>
        <taxon>Bacillaceae</taxon>
        <taxon>Lysinibacillus</taxon>
    </lineage>
</organism>
<comment type="caution">
    <text evidence="2">The sequence shown here is derived from an EMBL/GenBank/DDBJ whole genome shotgun (WGS) entry which is preliminary data.</text>
</comment>
<proteinExistence type="predicted"/>
<reference evidence="2 3" key="1">
    <citation type="journal article" date="2014" name="Int. J. Syst. Evol. Microbiol.">
        <title>Lysinibacillus halotolerans sp. nov., isolated from saline-alkaline soil.</title>
        <authorList>
            <person name="Kong D."/>
            <person name="Wang Y."/>
            <person name="Zhao B."/>
            <person name="Li Y."/>
            <person name="Song J."/>
            <person name="Zhai Y."/>
            <person name="Zhang C."/>
            <person name="Wang H."/>
            <person name="Chen X."/>
            <person name="Zhao B."/>
            <person name="Ruan Z."/>
        </authorList>
    </citation>
    <scope>NUCLEOTIDE SEQUENCE [LARGE SCALE GENOMIC DNA]</scope>
    <source>
        <strain evidence="2 3">MCCC 1A12703</strain>
    </source>
</reference>
<keyword evidence="1" id="KW-0472">Membrane</keyword>
<keyword evidence="1" id="KW-1133">Transmembrane helix</keyword>
<feature type="transmembrane region" description="Helical" evidence="1">
    <location>
        <begin position="302"/>
        <end position="319"/>
    </location>
</feature>
<feature type="transmembrane region" description="Helical" evidence="1">
    <location>
        <begin position="270"/>
        <end position="290"/>
    </location>
</feature>